<keyword evidence="1" id="KW-0812">Transmembrane</keyword>
<evidence type="ECO:0000256" key="1">
    <source>
        <dbReference type="SAM" id="Phobius"/>
    </source>
</evidence>
<feature type="transmembrane region" description="Helical" evidence="1">
    <location>
        <begin position="12"/>
        <end position="29"/>
    </location>
</feature>
<evidence type="ECO:0000313" key="2">
    <source>
        <dbReference type="EMBL" id="MET3527469.1"/>
    </source>
</evidence>
<dbReference type="EMBL" id="JBEPLU010000002">
    <property type="protein sequence ID" value="MET3527469.1"/>
    <property type="molecule type" value="Genomic_DNA"/>
</dbReference>
<accession>A0ABV2EK93</accession>
<organism evidence="2 3">
    <name type="scientific">Phenylobacterium koreense</name>
    <dbReference type="NCBI Taxonomy" id="266125"/>
    <lineage>
        <taxon>Bacteria</taxon>
        <taxon>Pseudomonadati</taxon>
        <taxon>Pseudomonadota</taxon>
        <taxon>Alphaproteobacteria</taxon>
        <taxon>Caulobacterales</taxon>
        <taxon>Caulobacteraceae</taxon>
        <taxon>Phenylobacterium</taxon>
    </lineage>
</organism>
<dbReference type="RefSeq" id="WP_331928509.1">
    <property type="nucleotide sequence ID" value="NZ_JBEPLU010000002.1"/>
</dbReference>
<keyword evidence="1" id="KW-1133">Transmembrane helix</keyword>
<feature type="transmembrane region" description="Helical" evidence="1">
    <location>
        <begin position="38"/>
        <end position="55"/>
    </location>
</feature>
<comment type="caution">
    <text evidence="2">The sequence shown here is derived from an EMBL/GenBank/DDBJ whole genome shotgun (WGS) entry which is preliminary data.</text>
</comment>
<proteinExistence type="predicted"/>
<sequence>MIGGGDPQGAWTYVAPMIAIIVIVLRGVRTRKLRIERMWIMPALILLVVGITLGLQPPRRFAVLVAEVFALGVGLGMGWWRGRTTNIMIDAATHELTSRSSPIGMALIASLFLIRFALKDYATLHARELHVAAGDIAEVFLLMAAGLICAQRLEMWIRARRLLAQARAAP</sequence>
<protein>
    <submittedName>
        <fullName evidence="2">Membrane protein CcdC involved in cytochrome C biogenesis</fullName>
    </submittedName>
</protein>
<reference evidence="2 3" key="1">
    <citation type="submission" date="2024-06" db="EMBL/GenBank/DDBJ databases">
        <title>Genomic Encyclopedia of Type Strains, Phase IV (KMG-IV): sequencing the most valuable type-strain genomes for metagenomic binning, comparative biology and taxonomic classification.</title>
        <authorList>
            <person name="Goeker M."/>
        </authorList>
    </citation>
    <scope>NUCLEOTIDE SEQUENCE [LARGE SCALE GENOMIC DNA]</scope>
    <source>
        <strain evidence="2 3">DSM 17809</strain>
    </source>
</reference>
<feature type="transmembrane region" description="Helical" evidence="1">
    <location>
        <begin position="61"/>
        <end position="80"/>
    </location>
</feature>
<feature type="transmembrane region" description="Helical" evidence="1">
    <location>
        <begin position="130"/>
        <end position="150"/>
    </location>
</feature>
<keyword evidence="3" id="KW-1185">Reference proteome</keyword>
<dbReference type="Proteomes" id="UP001549110">
    <property type="component" value="Unassembled WGS sequence"/>
</dbReference>
<dbReference type="Pfam" id="PF07301">
    <property type="entry name" value="DUF1453"/>
    <property type="match status" value="1"/>
</dbReference>
<dbReference type="InterPro" id="IPR058247">
    <property type="entry name" value="DUF1453"/>
</dbReference>
<name>A0ABV2EK93_9CAUL</name>
<feature type="transmembrane region" description="Helical" evidence="1">
    <location>
        <begin position="101"/>
        <end position="118"/>
    </location>
</feature>
<gene>
    <name evidence="2" type="ORF">ABID41_002587</name>
</gene>
<keyword evidence="1" id="KW-0472">Membrane</keyword>
<evidence type="ECO:0000313" key="3">
    <source>
        <dbReference type="Proteomes" id="UP001549110"/>
    </source>
</evidence>